<dbReference type="InterPro" id="IPR040072">
    <property type="entry name" value="Methyltransferase_A"/>
</dbReference>
<feature type="binding site" evidence="14">
    <location>
        <position position="122"/>
    </location>
    <ligand>
        <name>[4Fe-4S] cluster</name>
        <dbReference type="ChEBI" id="CHEBI:49883"/>
        <note>4Fe-4S-S-AdoMet</note>
    </ligand>
</feature>
<dbReference type="GO" id="GO:0019843">
    <property type="term" value="F:rRNA binding"/>
    <property type="evidence" value="ECO:0007669"/>
    <property type="project" value="UniProtKB-UniRule"/>
</dbReference>
<dbReference type="InterPro" id="IPR048641">
    <property type="entry name" value="RlmN_N"/>
</dbReference>
<dbReference type="GO" id="GO:0051539">
    <property type="term" value="F:4 iron, 4 sulfur cluster binding"/>
    <property type="evidence" value="ECO:0007669"/>
    <property type="project" value="UniProtKB-UniRule"/>
</dbReference>
<evidence type="ECO:0000256" key="5">
    <source>
        <dbReference type="ARBA" id="ARBA00022552"/>
    </source>
</evidence>
<feature type="domain" description="Radical SAM core" evidence="15">
    <location>
        <begin position="104"/>
        <end position="331"/>
    </location>
</feature>
<dbReference type="GO" id="GO:0002935">
    <property type="term" value="F:tRNA (adenine(37)-C2)-methyltransferase activity"/>
    <property type="evidence" value="ECO:0007669"/>
    <property type="project" value="UniProtKB-UniRule"/>
</dbReference>
<dbReference type="EMBL" id="FUXE01000005">
    <property type="protein sequence ID" value="SJZ62691.1"/>
    <property type="molecule type" value="Genomic_DNA"/>
</dbReference>
<comment type="similarity">
    <text evidence="2 14">Belongs to the radical SAM superfamily. RlmN family.</text>
</comment>
<dbReference type="InterPro" id="IPR058240">
    <property type="entry name" value="rSAM_sf"/>
</dbReference>
<gene>
    <name evidence="14" type="primary">rlmN</name>
    <name evidence="16" type="ORF">SAMN02745171_00672</name>
</gene>
<feature type="binding site" evidence="14">
    <location>
        <position position="125"/>
    </location>
    <ligand>
        <name>[4Fe-4S] cluster</name>
        <dbReference type="ChEBI" id="CHEBI:49883"/>
        <note>4Fe-4S-S-AdoMet</note>
    </ligand>
</feature>
<keyword evidence="6 14" id="KW-0489">Methyltransferase</keyword>
<organism evidence="16 17">
    <name type="scientific">Porphyromonas circumdentaria</name>
    <dbReference type="NCBI Taxonomy" id="29524"/>
    <lineage>
        <taxon>Bacteria</taxon>
        <taxon>Pseudomonadati</taxon>
        <taxon>Bacteroidota</taxon>
        <taxon>Bacteroidia</taxon>
        <taxon>Bacteroidales</taxon>
        <taxon>Porphyromonadaceae</taxon>
        <taxon>Porphyromonas</taxon>
    </lineage>
</organism>
<evidence type="ECO:0000256" key="2">
    <source>
        <dbReference type="ARBA" id="ARBA00007544"/>
    </source>
</evidence>
<dbReference type="InterPro" id="IPR013785">
    <property type="entry name" value="Aldolase_TIM"/>
</dbReference>
<dbReference type="GO" id="GO:0005737">
    <property type="term" value="C:cytoplasm"/>
    <property type="evidence" value="ECO:0007669"/>
    <property type="project" value="UniProtKB-SubCell"/>
</dbReference>
<evidence type="ECO:0000256" key="3">
    <source>
        <dbReference type="ARBA" id="ARBA00022485"/>
    </source>
</evidence>
<evidence type="ECO:0000256" key="6">
    <source>
        <dbReference type="ARBA" id="ARBA00022603"/>
    </source>
</evidence>
<evidence type="ECO:0000256" key="7">
    <source>
        <dbReference type="ARBA" id="ARBA00022679"/>
    </source>
</evidence>
<accession>A0A1T4M708</accession>
<keyword evidence="17" id="KW-1185">Reference proteome</keyword>
<keyword evidence="9 14" id="KW-0819">tRNA processing</keyword>
<keyword evidence="11 14" id="KW-0408">Iron</keyword>
<proteinExistence type="inferred from homology"/>
<feature type="binding site" evidence="14">
    <location>
        <position position="195"/>
    </location>
    <ligand>
        <name>S-adenosyl-L-methionine</name>
        <dbReference type="ChEBI" id="CHEBI:59789"/>
    </ligand>
</feature>
<comment type="catalytic activity">
    <reaction evidence="14">
        <text>adenosine(37) in tRNA + 2 reduced [2Fe-2S]-[ferredoxin] + 2 S-adenosyl-L-methionine = 2-methyladenosine(37) in tRNA + 5'-deoxyadenosine + L-methionine + 2 oxidized [2Fe-2S]-[ferredoxin] + S-adenosyl-L-homocysteine</text>
        <dbReference type="Rhea" id="RHEA:43332"/>
        <dbReference type="Rhea" id="RHEA-COMP:10000"/>
        <dbReference type="Rhea" id="RHEA-COMP:10001"/>
        <dbReference type="Rhea" id="RHEA-COMP:10162"/>
        <dbReference type="Rhea" id="RHEA-COMP:10485"/>
        <dbReference type="ChEBI" id="CHEBI:17319"/>
        <dbReference type="ChEBI" id="CHEBI:33737"/>
        <dbReference type="ChEBI" id="CHEBI:33738"/>
        <dbReference type="ChEBI" id="CHEBI:57844"/>
        <dbReference type="ChEBI" id="CHEBI:57856"/>
        <dbReference type="ChEBI" id="CHEBI:59789"/>
        <dbReference type="ChEBI" id="CHEBI:74411"/>
        <dbReference type="ChEBI" id="CHEBI:74497"/>
        <dbReference type="EC" id="2.1.1.192"/>
    </reaction>
</comment>
<dbReference type="GO" id="GO:0070040">
    <property type="term" value="F:rRNA (adenine(2503)-C2-)-methyltransferase activity"/>
    <property type="evidence" value="ECO:0007669"/>
    <property type="project" value="UniProtKB-UniRule"/>
</dbReference>
<dbReference type="GO" id="GO:0000049">
    <property type="term" value="F:tRNA binding"/>
    <property type="evidence" value="ECO:0007669"/>
    <property type="project" value="UniProtKB-UniRule"/>
</dbReference>
<dbReference type="SUPFAM" id="SSF102114">
    <property type="entry name" value="Radical SAM enzymes"/>
    <property type="match status" value="1"/>
</dbReference>
<dbReference type="AlphaFoldDB" id="A0A1T4M708"/>
<evidence type="ECO:0000256" key="8">
    <source>
        <dbReference type="ARBA" id="ARBA00022691"/>
    </source>
</evidence>
<keyword evidence="7 14" id="KW-0808">Transferase</keyword>
<evidence type="ECO:0000259" key="15">
    <source>
        <dbReference type="PROSITE" id="PS51918"/>
    </source>
</evidence>
<dbReference type="GO" id="GO:0030488">
    <property type="term" value="P:tRNA methylation"/>
    <property type="evidence" value="ECO:0007669"/>
    <property type="project" value="UniProtKB-UniRule"/>
</dbReference>
<evidence type="ECO:0000313" key="16">
    <source>
        <dbReference type="EMBL" id="SJZ62691.1"/>
    </source>
</evidence>
<keyword evidence="5 14" id="KW-0698">rRNA processing</keyword>
<comment type="function">
    <text evidence="14">Specifically methylates position 2 of adenine 2503 in 23S rRNA and position 2 of adenine 37 in tRNAs.</text>
</comment>
<comment type="catalytic activity">
    <reaction evidence="14">
        <text>adenosine(2503) in 23S rRNA + 2 reduced [2Fe-2S]-[ferredoxin] + 2 S-adenosyl-L-methionine = 2-methyladenosine(2503) in 23S rRNA + 5'-deoxyadenosine + L-methionine + 2 oxidized [2Fe-2S]-[ferredoxin] + S-adenosyl-L-homocysteine</text>
        <dbReference type="Rhea" id="RHEA:42916"/>
        <dbReference type="Rhea" id="RHEA-COMP:10000"/>
        <dbReference type="Rhea" id="RHEA-COMP:10001"/>
        <dbReference type="Rhea" id="RHEA-COMP:10152"/>
        <dbReference type="Rhea" id="RHEA-COMP:10282"/>
        <dbReference type="ChEBI" id="CHEBI:17319"/>
        <dbReference type="ChEBI" id="CHEBI:33737"/>
        <dbReference type="ChEBI" id="CHEBI:33738"/>
        <dbReference type="ChEBI" id="CHEBI:57844"/>
        <dbReference type="ChEBI" id="CHEBI:57856"/>
        <dbReference type="ChEBI" id="CHEBI:59789"/>
        <dbReference type="ChEBI" id="CHEBI:74411"/>
        <dbReference type="ChEBI" id="CHEBI:74497"/>
        <dbReference type="EC" id="2.1.1.192"/>
    </reaction>
</comment>
<comment type="miscellaneous">
    <text evidence="14">Reaction proceeds by a ping-pong mechanism involving intermediate methylation of a conserved cysteine residue.</text>
</comment>
<keyword evidence="3 14" id="KW-0004">4Fe-4S</keyword>
<keyword evidence="8 14" id="KW-0949">S-adenosyl-L-methionine</keyword>
<dbReference type="PIRSF" id="PIRSF006004">
    <property type="entry name" value="CHP00048"/>
    <property type="match status" value="1"/>
</dbReference>
<dbReference type="HAMAP" id="MF_01849">
    <property type="entry name" value="RNA_methyltr_RlmN"/>
    <property type="match status" value="1"/>
</dbReference>
<evidence type="ECO:0000256" key="12">
    <source>
        <dbReference type="ARBA" id="ARBA00023014"/>
    </source>
</evidence>
<dbReference type="PANTHER" id="PTHR30544">
    <property type="entry name" value="23S RRNA METHYLTRANSFERASE"/>
    <property type="match status" value="1"/>
</dbReference>
<evidence type="ECO:0000256" key="1">
    <source>
        <dbReference type="ARBA" id="ARBA00004496"/>
    </source>
</evidence>
<evidence type="ECO:0000313" key="17">
    <source>
        <dbReference type="Proteomes" id="UP000190121"/>
    </source>
</evidence>
<dbReference type="SFLD" id="SFLDF00275">
    <property type="entry name" value="adenosine_C2_methyltransferase"/>
    <property type="match status" value="1"/>
</dbReference>
<dbReference type="STRING" id="29524.SAMN02745171_00672"/>
<keyword evidence="12 14" id="KW-0411">Iron-sulfur</keyword>
<dbReference type="Pfam" id="PF04055">
    <property type="entry name" value="Radical_SAM"/>
    <property type="match status" value="1"/>
</dbReference>
<comment type="subcellular location">
    <subcellularLocation>
        <location evidence="1 14">Cytoplasm</location>
    </subcellularLocation>
</comment>
<feature type="binding site" evidence="14">
    <location>
        <position position="293"/>
    </location>
    <ligand>
        <name>S-adenosyl-L-methionine</name>
        <dbReference type="ChEBI" id="CHEBI:59789"/>
    </ligand>
</feature>
<comment type="caution">
    <text evidence="14">Lacks conserved residue(s) required for the propagation of feature annotation.</text>
</comment>
<evidence type="ECO:0000256" key="11">
    <source>
        <dbReference type="ARBA" id="ARBA00023004"/>
    </source>
</evidence>
<keyword evidence="13 14" id="KW-1015">Disulfide bond</keyword>
<evidence type="ECO:0000256" key="10">
    <source>
        <dbReference type="ARBA" id="ARBA00022723"/>
    </source>
</evidence>
<dbReference type="Proteomes" id="UP000190121">
    <property type="component" value="Unassembled WGS sequence"/>
</dbReference>
<dbReference type="Pfam" id="PF21016">
    <property type="entry name" value="RlmN_N"/>
    <property type="match status" value="1"/>
</dbReference>
<keyword evidence="4 14" id="KW-0963">Cytoplasm</keyword>
<feature type="active site" description="Proton acceptor" evidence="14">
    <location>
        <position position="98"/>
    </location>
</feature>
<dbReference type="SFLD" id="SFLDS00029">
    <property type="entry name" value="Radical_SAM"/>
    <property type="match status" value="1"/>
</dbReference>
<dbReference type="SFLD" id="SFLDG01062">
    <property type="entry name" value="methyltransferase_(Class_A)"/>
    <property type="match status" value="1"/>
</dbReference>
<comment type="cofactor">
    <cofactor evidence="14">
        <name>[4Fe-4S] cluster</name>
        <dbReference type="ChEBI" id="CHEBI:49883"/>
    </cofactor>
    <text evidence="14">Binds 1 [4Fe-4S] cluster. The cluster is coordinated with 3 cysteines and an exchangeable S-adenosyl-L-methionine.</text>
</comment>
<dbReference type="NCBIfam" id="TIGR00048">
    <property type="entry name" value="rRNA_mod_RlmN"/>
    <property type="match status" value="1"/>
</dbReference>
<dbReference type="RefSeq" id="WP_078736623.1">
    <property type="nucleotide sequence ID" value="NZ_FUXE01000005.1"/>
</dbReference>
<dbReference type="InterPro" id="IPR007197">
    <property type="entry name" value="rSAM"/>
</dbReference>
<feature type="active site" description="S-methylcysteine intermediate" evidence="14">
    <location>
        <position position="336"/>
    </location>
</feature>
<dbReference type="OrthoDB" id="9793973at2"/>
<dbReference type="InterPro" id="IPR027492">
    <property type="entry name" value="RNA_MTrfase_RlmN"/>
</dbReference>
<dbReference type="InterPro" id="IPR004383">
    <property type="entry name" value="rRNA_lsu_MTrfase_RlmN/Cfr"/>
</dbReference>
<keyword evidence="10 14" id="KW-0479">Metal-binding</keyword>
<evidence type="ECO:0000256" key="13">
    <source>
        <dbReference type="ARBA" id="ARBA00023157"/>
    </source>
</evidence>
<sequence>MEEREEKELKVLLGMLPEELTEWATTLGLPHYAGKQLSDWIYKKKVSSFEEMTNLSLKHRALLASCAVVGALAPISFFASKDGTKKYLFATTTDKYIEAVFIPDGDRATLCISSQIGCKMNCLFCMTGKQGFNGHLSEAEILNQLFSIPERDLITNIVYMGMGEPLDNVNAVLKSIHCLTHKDAWAMSPKRITLSTVGVEPGLTRFLKETTCNLAISLHSPYPEERLSLMPVEKGMPIRETLNTLKQYDFSGQRRLTFEYIVFGGLNDDVEHARALVALVKPFDCHINLIRYHKIPNVSLPSSEEKQLQRFCDFLNRSGIPTTIRASRGEDIAAACGMLSSLYKDVSNG</sequence>
<dbReference type="PROSITE" id="PS51918">
    <property type="entry name" value="RADICAL_SAM"/>
    <property type="match status" value="1"/>
</dbReference>
<dbReference type="PANTHER" id="PTHR30544:SF5">
    <property type="entry name" value="RADICAL SAM CORE DOMAIN-CONTAINING PROTEIN"/>
    <property type="match status" value="1"/>
</dbReference>
<dbReference type="EC" id="2.1.1.192" evidence="14"/>
<reference evidence="17" key="1">
    <citation type="submission" date="2017-02" db="EMBL/GenBank/DDBJ databases">
        <authorList>
            <person name="Varghese N."/>
            <person name="Submissions S."/>
        </authorList>
    </citation>
    <scope>NUCLEOTIDE SEQUENCE [LARGE SCALE GENOMIC DNA]</scope>
    <source>
        <strain evidence="17">ATCC 51356</strain>
    </source>
</reference>
<dbReference type="Gene3D" id="3.20.20.70">
    <property type="entry name" value="Aldolase class I"/>
    <property type="match status" value="1"/>
</dbReference>
<evidence type="ECO:0000256" key="9">
    <source>
        <dbReference type="ARBA" id="ARBA00022694"/>
    </source>
</evidence>
<protein>
    <recommendedName>
        <fullName evidence="14">Probable dual-specificity RNA methyltransferase RlmN</fullName>
        <ecNumber evidence="14">2.1.1.192</ecNumber>
    </recommendedName>
    <alternativeName>
        <fullName evidence="14">23S rRNA (adenine(2503)-C(2))-methyltransferase</fullName>
    </alternativeName>
    <alternativeName>
        <fullName evidence="14">23S rRNA m2A2503 methyltransferase</fullName>
    </alternativeName>
    <alternativeName>
        <fullName evidence="14">Ribosomal RNA large subunit methyltransferase N</fullName>
    </alternativeName>
    <alternativeName>
        <fullName evidence="14">tRNA (adenine(37)-C(2))-methyltransferase</fullName>
    </alternativeName>
    <alternativeName>
        <fullName evidence="14">tRNA m2A37 methyltransferase</fullName>
    </alternativeName>
</protein>
<evidence type="ECO:0000256" key="14">
    <source>
        <dbReference type="HAMAP-Rule" id="MF_01849"/>
    </source>
</evidence>
<name>A0A1T4M708_9PORP</name>
<dbReference type="GO" id="GO:0046872">
    <property type="term" value="F:metal ion binding"/>
    <property type="evidence" value="ECO:0007669"/>
    <property type="project" value="UniProtKB-KW"/>
</dbReference>
<feature type="binding site" evidence="14">
    <location>
        <begin position="163"/>
        <end position="164"/>
    </location>
    <ligand>
        <name>S-adenosyl-L-methionine</name>
        <dbReference type="ChEBI" id="CHEBI:59789"/>
    </ligand>
</feature>
<feature type="binding site" evidence="14">
    <location>
        <begin position="217"/>
        <end position="219"/>
    </location>
    <ligand>
        <name>S-adenosyl-L-methionine</name>
        <dbReference type="ChEBI" id="CHEBI:59789"/>
    </ligand>
</feature>
<dbReference type="GO" id="GO:0070475">
    <property type="term" value="P:rRNA base methylation"/>
    <property type="evidence" value="ECO:0007669"/>
    <property type="project" value="UniProtKB-UniRule"/>
</dbReference>
<dbReference type="Gene3D" id="1.10.150.530">
    <property type="match status" value="1"/>
</dbReference>
<feature type="binding site" evidence="14">
    <location>
        <position position="118"/>
    </location>
    <ligand>
        <name>[4Fe-4S] cluster</name>
        <dbReference type="ChEBI" id="CHEBI:49883"/>
        <note>4Fe-4S-S-AdoMet</note>
    </ligand>
</feature>
<evidence type="ECO:0000256" key="4">
    <source>
        <dbReference type="ARBA" id="ARBA00022490"/>
    </source>
</evidence>